<dbReference type="InterPro" id="IPR001753">
    <property type="entry name" value="Enoyl-CoA_hydra/iso"/>
</dbReference>
<dbReference type="InterPro" id="IPR029045">
    <property type="entry name" value="ClpP/crotonase-like_dom_sf"/>
</dbReference>
<keyword evidence="3" id="KW-0456">Lyase</keyword>
<dbReference type="Proteomes" id="UP000054771">
    <property type="component" value="Unassembled WGS sequence"/>
</dbReference>
<evidence type="ECO:0000313" key="5">
    <source>
        <dbReference type="Proteomes" id="UP000054771"/>
    </source>
</evidence>
<dbReference type="Gene3D" id="1.10.12.10">
    <property type="entry name" value="Lyase 2-enoyl-coa Hydratase, Chain A, domain 2"/>
    <property type="match status" value="1"/>
</dbReference>
<dbReference type="FunFam" id="3.90.226.10:FF:000058">
    <property type="entry name" value="Enoyl-CoA hydratase/isomerase family protein"/>
    <property type="match status" value="1"/>
</dbReference>
<dbReference type="GO" id="GO:0005739">
    <property type="term" value="C:mitochondrion"/>
    <property type="evidence" value="ECO:0007669"/>
    <property type="project" value="TreeGrafter"/>
</dbReference>
<dbReference type="InterPro" id="IPR014748">
    <property type="entry name" value="Enoyl-CoA_hydra_C"/>
</dbReference>
<dbReference type="Pfam" id="PF00378">
    <property type="entry name" value="ECH_1"/>
    <property type="match status" value="1"/>
</dbReference>
<dbReference type="FunFam" id="1.10.12.10:FF:000001">
    <property type="entry name" value="Probable enoyl-CoA hydratase, mitochondrial"/>
    <property type="match status" value="1"/>
</dbReference>
<dbReference type="GO" id="GO:0016836">
    <property type="term" value="F:hydro-lyase activity"/>
    <property type="evidence" value="ECO:0007669"/>
    <property type="project" value="UniProtKB-ARBA"/>
</dbReference>
<sequence>MPPRLPRAALAVPICTPATISLRVRVSRYSTATDDSVIQTQYVPAPGTGNIRVLLLNRPNARNALSRNLLTSLSQHVQSIAAEGGNGPTRALVIGSNADSAFCAGADLKERLHMTKDETNAFLAKLRGTFRDLAALPIPTISAVSSIALGGGLELALSTHLRVFGSNSTVALPETKLAIIPGAGGTYRLPALIGLNRARDLILTGRRVTGPEAYFIGLCDRLVEILPEEEKKEGAGREKVVRESIKLAMDICDGGPIAIKQALKAVNEYQRGEAAENEAYDGVVDTEDRHEALRAFSEKRKPAFRGR</sequence>
<evidence type="ECO:0000256" key="1">
    <source>
        <dbReference type="ARBA" id="ARBA00005254"/>
    </source>
</evidence>
<dbReference type="GO" id="GO:0006635">
    <property type="term" value="P:fatty acid beta-oxidation"/>
    <property type="evidence" value="ECO:0007669"/>
    <property type="project" value="TreeGrafter"/>
</dbReference>
<dbReference type="EMBL" id="CDMC01000009">
    <property type="protein sequence ID" value="CEL07302.1"/>
    <property type="molecule type" value="Genomic_DNA"/>
</dbReference>
<keyword evidence="2" id="KW-0843">Virulence</keyword>
<evidence type="ECO:0000256" key="2">
    <source>
        <dbReference type="ARBA" id="ARBA00023026"/>
    </source>
</evidence>
<organism evidence="4 5">
    <name type="scientific">Aspergillus calidoustus</name>
    <dbReference type="NCBI Taxonomy" id="454130"/>
    <lineage>
        <taxon>Eukaryota</taxon>
        <taxon>Fungi</taxon>
        <taxon>Dikarya</taxon>
        <taxon>Ascomycota</taxon>
        <taxon>Pezizomycotina</taxon>
        <taxon>Eurotiomycetes</taxon>
        <taxon>Eurotiomycetidae</taxon>
        <taxon>Eurotiales</taxon>
        <taxon>Aspergillaceae</taxon>
        <taxon>Aspergillus</taxon>
        <taxon>Aspergillus subgen. Nidulantes</taxon>
    </lineage>
</organism>
<gene>
    <name evidence="4" type="ORF">ASPCAL10464</name>
</gene>
<comment type="similarity">
    <text evidence="1">Belongs to the enoyl-CoA hydratase/isomerase family.</text>
</comment>
<dbReference type="PANTHER" id="PTHR11941:SF171">
    <property type="entry name" value="SD19268P"/>
    <property type="match status" value="1"/>
</dbReference>
<dbReference type="Gene3D" id="3.90.226.10">
    <property type="entry name" value="2-enoyl-CoA Hydratase, Chain A, domain 1"/>
    <property type="match status" value="1"/>
</dbReference>
<reference evidence="5" key="1">
    <citation type="journal article" date="2016" name="Genome Announc.">
        <title>Draft genome sequences of fungus Aspergillus calidoustus.</title>
        <authorList>
            <person name="Horn F."/>
            <person name="Linde J."/>
            <person name="Mattern D.J."/>
            <person name="Walther G."/>
            <person name="Guthke R."/>
            <person name="Scherlach K."/>
            <person name="Martin K."/>
            <person name="Brakhage A.A."/>
            <person name="Petzke L."/>
            <person name="Valiante V."/>
        </authorList>
    </citation>
    <scope>NUCLEOTIDE SEQUENCE [LARGE SCALE GENOMIC DNA]</scope>
    <source>
        <strain evidence="5">SF006504</strain>
    </source>
</reference>
<protein>
    <submittedName>
        <fullName evidence="4">Putative Catalytic activity: enoyl-CoA hydratases convert</fullName>
    </submittedName>
</protein>
<dbReference type="SUPFAM" id="SSF52096">
    <property type="entry name" value="ClpP/crotonase"/>
    <property type="match status" value="1"/>
</dbReference>
<proteinExistence type="inferred from homology"/>
<keyword evidence="5" id="KW-1185">Reference proteome</keyword>
<accession>A0A0U5G6F0</accession>
<dbReference type="OrthoDB" id="410701at2759"/>
<dbReference type="CDD" id="cd06558">
    <property type="entry name" value="crotonase-like"/>
    <property type="match status" value="1"/>
</dbReference>
<dbReference type="STRING" id="454130.A0A0U5G6F0"/>
<evidence type="ECO:0000313" key="4">
    <source>
        <dbReference type="EMBL" id="CEL07302.1"/>
    </source>
</evidence>
<evidence type="ECO:0000256" key="3">
    <source>
        <dbReference type="ARBA" id="ARBA00023239"/>
    </source>
</evidence>
<dbReference type="AlphaFoldDB" id="A0A0U5G6F0"/>
<dbReference type="OMA" id="YEQAHAW"/>
<dbReference type="PANTHER" id="PTHR11941">
    <property type="entry name" value="ENOYL-COA HYDRATASE-RELATED"/>
    <property type="match status" value="1"/>
</dbReference>
<name>A0A0U5G6F0_ASPCI</name>